<dbReference type="AlphaFoldDB" id="A0A2N0RAP2"/>
<protein>
    <submittedName>
        <fullName evidence="1">Uncharacterized protein</fullName>
    </submittedName>
</protein>
<accession>A0A2N0RAP2</accession>
<proteinExistence type="predicted"/>
<sequence>MNFSSENSDELNKKNNKIVECDKYLNFHSFNLYMDSTLSTLFKKNTTNDKESTESTENLIKWDIRVGDGKIKLEVFKKGKLINMKIENFHYPYKKYISISNDHKLVASSLFNNDDIVILTTFGILI</sequence>
<name>A0A2N0RAP2_9GLOM</name>
<organism evidence="1 2">
    <name type="scientific">Rhizophagus irregularis</name>
    <dbReference type="NCBI Taxonomy" id="588596"/>
    <lineage>
        <taxon>Eukaryota</taxon>
        <taxon>Fungi</taxon>
        <taxon>Fungi incertae sedis</taxon>
        <taxon>Mucoromycota</taxon>
        <taxon>Glomeromycotina</taxon>
        <taxon>Glomeromycetes</taxon>
        <taxon>Glomerales</taxon>
        <taxon>Glomeraceae</taxon>
        <taxon>Rhizophagus</taxon>
    </lineage>
</organism>
<evidence type="ECO:0000313" key="1">
    <source>
        <dbReference type="EMBL" id="PKC60385.1"/>
    </source>
</evidence>
<gene>
    <name evidence="1" type="ORF">RhiirA1_468115</name>
</gene>
<reference evidence="1 2" key="1">
    <citation type="submission" date="2017-10" db="EMBL/GenBank/DDBJ databases">
        <title>Extensive intraspecific genome diversity in a model arbuscular mycorrhizal fungus.</title>
        <authorList>
            <person name="Chen E.C.H."/>
            <person name="Morin E."/>
            <person name="Baudet D."/>
            <person name="Noel J."/>
            <person name="Ndikumana S."/>
            <person name="Charron P."/>
            <person name="St-Onge C."/>
            <person name="Giorgi J."/>
            <person name="Grigoriev I.V."/>
            <person name="Roux C."/>
            <person name="Martin F.M."/>
            <person name="Corradi N."/>
        </authorList>
    </citation>
    <scope>NUCLEOTIDE SEQUENCE [LARGE SCALE GENOMIC DNA]</scope>
    <source>
        <strain evidence="1 2">A1</strain>
    </source>
</reference>
<dbReference type="VEuPathDB" id="FungiDB:RhiirA1_468115"/>
<reference evidence="1 2" key="2">
    <citation type="submission" date="2017-10" db="EMBL/GenBank/DDBJ databases">
        <title>Genome analyses suggest a sexual origin of heterokaryosis in a supposedly ancient asexual fungus.</title>
        <authorList>
            <person name="Corradi N."/>
            <person name="Sedzielewska K."/>
            <person name="Noel J."/>
            <person name="Charron P."/>
            <person name="Farinelli L."/>
            <person name="Marton T."/>
            <person name="Kruger M."/>
            <person name="Pelin A."/>
            <person name="Brachmann A."/>
            <person name="Corradi N."/>
        </authorList>
    </citation>
    <scope>NUCLEOTIDE SEQUENCE [LARGE SCALE GENOMIC DNA]</scope>
    <source>
        <strain evidence="1 2">A1</strain>
    </source>
</reference>
<dbReference type="Proteomes" id="UP000232688">
    <property type="component" value="Unassembled WGS sequence"/>
</dbReference>
<comment type="caution">
    <text evidence="1">The sequence shown here is derived from an EMBL/GenBank/DDBJ whole genome shotgun (WGS) entry which is preliminary data.</text>
</comment>
<evidence type="ECO:0000313" key="2">
    <source>
        <dbReference type="Proteomes" id="UP000232688"/>
    </source>
</evidence>
<dbReference type="EMBL" id="LLXH01001155">
    <property type="protein sequence ID" value="PKC60385.1"/>
    <property type="molecule type" value="Genomic_DNA"/>
</dbReference>